<organism evidence="1 2">
    <name type="scientific">Gigaspora margarita</name>
    <dbReference type="NCBI Taxonomy" id="4874"/>
    <lineage>
        <taxon>Eukaryota</taxon>
        <taxon>Fungi</taxon>
        <taxon>Fungi incertae sedis</taxon>
        <taxon>Mucoromycota</taxon>
        <taxon>Glomeromycotina</taxon>
        <taxon>Glomeromycetes</taxon>
        <taxon>Diversisporales</taxon>
        <taxon>Gigasporaceae</taxon>
        <taxon>Gigaspora</taxon>
    </lineage>
</organism>
<protein>
    <submittedName>
        <fullName evidence="1">Uncharacterized protein</fullName>
    </submittedName>
</protein>
<reference evidence="1 2" key="1">
    <citation type="journal article" date="2019" name="Environ. Microbiol.">
        <title>At the nexus of three kingdoms: the genome of the mycorrhizal fungus Gigaspora margarita provides insights into plant, endobacterial and fungal interactions.</title>
        <authorList>
            <person name="Venice F."/>
            <person name="Ghignone S."/>
            <person name="Salvioli di Fossalunga A."/>
            <person name="Amselem J."/>
            <person name="Novero M."/>
            <person name="Xianan X."/>
            <person name="Sedzielewska Toro K."/>
            <person name="Morin E."/>
            <person name="Lipzen A."/>
            <person name="Grigoriev I.V."/>
            <person name="Henrissat B."/>
            <person name="Martin F.M."/>
            <person name="Bonfante P."/>
        </authorList>
    </citation>
    <scope>NUCLEOTIDE SEQUENCE [LARGE SCALE GENOMIC DNA]</scope>
    <source>
        <strain evidence="1 2">BEG34</strain>
    </source>
</reference>
<accession>A0A8H3X5F6</accession>
<evidence type="ECO:0000313" key="2">
    <source>
        <dbReference type="Proteomes" id="UP000439903"/>
    </source>
</evidence>
<dbReference type="Proteomes" id="UP000439903">
    <property type="component" value="Unassembled WGS sequence"/>
</dbReference>
<gene>
    <name evidence="1" type="ORF">F8M41_008168</name>
</gene>
<proteinExistence type="predicted"/>
<evidence type="ECO:0000313" key="1">
    <source>
        <dbReference type="EMBL" id="KAF0411846.1"/>
    </source>
</evidence>
<keyword evidence="2" id="KW-1185">Reference proteome</keyword>
<dbReference type="AlphaFoldDB" id="A0A8H3X5F6"/>
<sequence>MDFDPCNRPSAKAISSKLSEWHTILENTSLSFKNSDIRRSFISANDEIKTAQVTLMKDQNLIYTSKLINTKEIKMAYESANFRDSTMYDLEVCDMQLD</sequence>
<dbReference type="EMBL" id="WTPW01001847">
    <property type="protein sequence ID" value="KAF0411846.1"/>
    <property type="molecule type" value="Genomic_DNA"/>
</dbReference>
<comment type="caution">
    <text evidence="1">The sequence shown here is derived from an EMBL/GenBank/DDBJ whole genome shotgun (WGS) entry which is preliminary data.</text>
</comment>
<name>A0A8H3X5F6_GIGMA</name>
<dbReference type="OrthoDB" id="2420851at2759"/>